<accession>A0A5A9NPQ8</accession>
<gene>
    <name evidence="1" type="ORF">E1301_Tti006221</name>
</gene>
<organism evidence="1 2">
    <name type="scientific">Triplophysa tibetana</name>
    <dbReference type="NCBI Taxonomy" id="1572043"/>
    <lineage>
        <taxon>Eukaryota</taxon>
        <taxon>Metazoa</taxon>
        <taxon>Chordata</taxon>
        <taxon>Craniata</taxon>
        <taxon>Vertebrata</taxon>
        <taxon>Euteleostomi</taxon>
        <taxon>Actinopterygii</taxon>
        <taxon>Neopterygii</taxon>
        <taxon>Teleostei</taxon>
        <taxon>Ostariophysi</taxon>
        <taxon>Cypriniformes</taxon>
        <taxon>Nemacheilidae</taxon>
        <taxon>Triplophysa</taxon>
    </lineage>
</organism>
<evidence type="ECO:0000313" key="2">
    <source>
        <dbReference type="Proteomes" id="UP000324632"/>
    </source>
</evidence>
<reference evidence="1 2" key="1">
    <citation type="journal article" date="2019" name="Mol. Ecol. Resour.">
        <title>Chromosome-level genome assembly of Triplophysa tibetana, a fish adapted to the harsh high-altitude environment of the Tibetan Plateau.</title>
        <authorList>
            <person name="Yang X."/>
            <person name="Liu H."/>
            <person name="Ma Z."/>
            <person name="Zou Y."/>
            <person name="Zou M."/>
            <person name="Mao Y."/>
            <person name="Li X."/>
            <person name="Wang H."/>
            <person name="Chen T."/>
            <person name="Wang W."/>
            <person name="Yang R."/>
        </authorList>
    </citation>
    <scope>NUCLEOTIDE SEQUENCE [LARGE SCALE GENOMIC DNA]</scope>
    <source>
        <strain evidence="1">TTIB1903HZAU</strain>
        <tissue evidence="1">Muscle</tissue>
    </source>
</reference>
<keyword evidence="2" id="KW-1185">Reference proteome</keyword>
<proteinExistence type="predicted"/>
<dbReference type="Proteomes" id="UP000324632">
    <property type="component" value="Chromosome 15"/>
</dbReference>
<comment type="caution">
    <text evidence="1">The sequence shown here is derived from an EMBL/GenBank/DDBJ whole genome shotgun (WGS) entry which is preliminary data.</text>
</comment>
<sequence>MAASPEPALKMATCPEPNRKMVASPEPQAIMAAMPVVPSPGIPGVSVPEVLPLEPALLVVVAALLCVSAVRCSSAPGAVSEPTEFHASSKMVVCELPASSKKYQERQSTDQFRNVYLASCLKHKLVPPHTHIEIQKHLDVAQAADQMPFLCPECIVNI</sequence>
<name>A0A5A9NPQ8_9TELE</name>
<protein>
    <submittedName>
        <fullName evidence="1">Uncharacterized protein</fullName>
    </submittedName>
</protein>
<dbReference type="AlphaFoldDB" id="A0A5A9NPQ8"/>
<evidence type="ECO:0000313" key="1">
    <source>
        <dbReference type="EMBL" id="KAA0711488.1"/>
    </source>
</evidence>
<dbReference type="EMBL" id="SOYY01000015">
    <property type="protein sequence ID" value="KAA0711488.1"/>
    <property type="molecule type" value="Genomic_DNA"/>
</dbReference>